<dbReference type="Gene3D" id="1.10.510.10">
    <property type="entry name" value="Transferase(Phosphotransferase) domain 1"/>
    <property type="match status" value="5"/>
</dbReference>
<feature type="compositionally biased region" description="Polar residues" evidence="1">
    <location>
        <begin position="1815"/>
        <end position="1831"/>
    </location>
</feature>
<dbReference type="CDD" id="cd00180">
    <property type="entry name" value="PKc"/>
    <property type="match status" value="2"/>
</dbReference>
<proteinExistence type="predicted"/>
<feature type="compositionally biased region" description="Low complexity" evidence="1">
    <location>
        <begin position="334"/>
        <end position="349"/>
    </location>
</feature>
<feature type="region of interest" description="Disordered" evidence="1">
    <location>
        <begin position="329"/>
        <end position="355"/>
    </location>
</feature>
<keyword evidence="4" id="KW-1185">Reference proteome</keyword>
<dbReference type="GO" id="GO:0044773">
    <property type="term" value="P:mitotic DNA damage checkpoint signaling"/>
    <property type="evidence" value="ECO:0007669"/>
    <property type="project" value="TreeGrafter"/>
</dbReference>
<evidence type="ECO:0000313" key="3">
    <source>
        <dbReference type="EMBL" id="CAD7625114.1"/>
    </source>
</evidence>
<dbReference type="PANTHER" id="PTHR44167">
    <property type="entry name" value="OVARIAN-SPECIFIC SERINE/THREONINE-PROTEIN KINASE LOK-RELATED"/>
    <property type="match status" value="1"/>
</dbReference>
<dbReference type="Pfam" id="PF00069">
    <property type="entry name" value="Pkinase"/>
    <property type="match status" value="5"/>
</dbReference>
<feature type="compositionally biased region" description="Polar residues" evidence="1">
    <location>
        <begin position="1853"/>
        <end position="1903"/>
    </location>
</feature>
<dbReference type="GO" id="GO:0004674">
    <property type="term" value="F:protein serine/threonine kinase activity"/>
    <property type="evidence" value="ECO:0007669"/>
    <property type="project" value="TreeGrafter"/>
</dbReference>
<feature type="region of interest" description="Disordered" evidence="1">
    <location>
        <begin position="1790"/>
        <end position="1910"/>
    </location>
</feature>
<feature type="region of interest" description="Disordered" evidence="1">
    <location>
        <begin position="1331"/>
        <end position="1423"/>
    </location>
</feature>
<dbReference type="SUPFAM" id="SSF56112">
    <property type="entry name" value="Protein kinase-like (PK-like)"/>
    <property type="match status" value="5"/>
</dbReference>
<dbReference type="GO" id="GO:0005634">
    <property type="term" value="C:nucleus"/>
    <property type="evidence" value="ECO:0007669"/>
    <property type="project" value="TreeGrafter"/>
</dbReference>
<dbReference type="EMBL" id="OC857389">
    <property type="protein sequence ID" value="CAD7625114.1"/>
    <property type="molecule type" value="Genomic_DNA"/>
</dbReference>
<gene>
    <name evidence="3" type="ORF">OSB1V03_LOCUS5550</name>
</gene>
<protein>
    <recommendedName>
        <fullName evidence="2">Protein kinase domain-containing protein</fullName>
    </recommendedName>
</protein>
<feature type="domain" description="Protein kinase" evidence="2">
    <location>
        <begin position="1529"/>
        <end position="1850"/>
    </location>
</feature>
<feature type="domain" description="Protein kinase" evidence="2">
    <location>
        <begin position="973"/>
        <end position="1299"/>
    </location>
</feature>
<feature type="region of interest" description="Disordered" evidence="1">
    <location>
        <begin position="793"/>
        <end position="867"/>
    </location>
</feature>
<feature type="non-terminal residue" evidence="3">
    <location>
        <position position="2299"/>
    </location>
</feature>
<feature type="compositionally biased region" description="Low complexity" evidence="1">
    <location>
        <begin position="1385"/>
        <end position="1419"/>
    </location>
</feature>
<feature type="region of interest" description="Disordered" evidence="1">
    <location>
        <begin position="367"/>
        <end position="419"/>
    </location>
</feature>
<dbReference type="OrthoDB" id="6718656at2759"/>
<dbReference type="Proteomes" id="UP000759131">
    <property type="component" value="Unassembled WGS sequence"/>
</dbReference>
<feature type="domain" description="Protein kinase" evidence="2">
    <location>
        <begin position="523"/>
        <end position="840"/>
    </location>
</feature>
<dbReference type="PROSITE" id="PS50011">
    <property type="entry name" value="PROTEIN_KINASE_DOM"/>
    <property type="match status" value="5"/>
</dbReference>
<accession>A0A7R9KLA5</accession>
<sequence length="2299" mass="252350">MNTRGGGWLSRLLPRTAEGRLNDKTVRDLAKLRALGFDVHKFEHGEKAGEGAYSKVFMGAYTGQIGSTAATRSRYLAGVKSGEIFAAKYVQLAHDAQPLDHLCHIVEKGIIKTLKHPNIVSFRVNINLGQRVILRPLVSAYQLPDIVSYRRMFLIMEYGDQGSLDAFTNNGKLNDQLTVQFTGELCSAMAYMHYNGVAHLDCHVNNIMVFSAPGGQFTVKYIDFGLSLSCPLYAKLGVQVWGSEWRKMAKMDMSDLVHVLHYMLDKCRRNRLNTGADLSQVRAVARELLNTKKHMFDVIKNMSDTHGNQPQRPLSGTGRWVQTSQHTGVVTTQPTSAWLPPTPTTPSTSARHPGVGQQLFFYNSPSAVLAQPSPPPGAQTPASAVTPTSLPSDRHPSWTGSESDTSTTPSLPPYRRPRRVALPGGVAPVMTGQHPVPVWAPATHYLPPINRLDRLYDMAPRGYEPTHAFPDQSQSGEVHVSSGGEYSGWLGGLVPTRTGYAALRVKTERDVAKVRELGFDIHVGTGREIGEGMFSQVFSGTYTAQISEFQSTRQGRRLTHVQTGQKFAAKYAQLASDVNPLEYMCHIIEKAVMKTLSHPNIMAYRVVINIGHRVILRNLAGNQSPDYLGYRRVFLIMDFADHGHLLYFVDQHRKLTDQLTVRFTGELGSALGYMHANGVAHSDLHYKNILVFSAPGGQYTAKLTDFGLSIIARHVRPMVTHISYTGHCIFLEHIPGRLPGVRQLIDQVVEMCQIDAIVHIIVATLTPLPGTGRWMQTSQHTGVVTTQPTIAWLPPTPTTPSTSAGHPGVGRQLFSYTSPSIGSTPPGAQTSASAVTPTSLPSNRRPSWTGSESDTSTTPSLPHYRRPRKVALPGGVVPVMTGQHPVPVLAPPTRYLPPINRLERLYDVPPRGYEPTHALPDQSLSGEVHVSSGGEYSGWLGGLCPTRTGTARLRAKTEHDVAKVRELGFDIRIATGMEVGEGMFSQVFPGTYTAKIGEFQSTRQGRRLTHVKPGQRFAAKYAQLATGFNALPYLCHIIEKAVMKALSHPNIMAYRVVINIGQRVILRNLAGNQSPDHMGYRRVFLIMDFADHGHLLDFVYQDNKLTDQLTVRFTGELGSALGYMHANGVAHNDLHHKNILVFSAPGGQYSVKLIDFGLSVSPAIYGQLGVNVPQSEFNQKVSADLIELRTVVNFMTFNCRNNPGNVAADLSQVESLSNELFTMQEPLLDALKKEKTCPTGMGTNVREDYNKALTRRPHRVPANGHTYLIHRVLHIPERLPGVRQLIDQVVEMCQIDAFVNIIVKHTDMSDTYGNQPHTPLPGTGRWVQTSQHTGVVTTQPTRAWLPPTPTTPSTSAGHPGVGQQLFSYNSPSVGSAQPSPPPGAKTPASAATPTSLPSNRHPSWTSSESDTSTTPSLPTYRRPRRVALPGSVAPVMTGQPPVPVLAPPTHYLPPINRLDRQYEVAPRGYEPTHALPDQSLSGEVHVSSGGEYSGWLGGLCPTRTGTARLRAKTERDVAKVRKLGFDIRIGHGREIGEGMFSQVFPGTYTAKIQELQSTRQGRRLTGVQPGHRFAAKYAQLATGFNALPYLCHIIEKAVMKALSHPNIMAHKVVINIGQRVILRNLAGNQSPDYMGYRRVFLIMDFADHGHLLYFVDQHRKLTDQLTVRFTGELGSALGYMHANGVAHNDLHYKNILVFSAPGGQYTAKLTDFGLSVSPAIYGQLGVNVPQSEFNQKMSADLIEFKYVVDFMAHTCRNNPGNVGADLSQVKSLANELVTLQVPLLDAVKKKNSKHTDMSDTYGNQPQTPLPGTGRRVQTSQHKGVVTTQPTSVWLPPTPTTPSTYAGHPGIGQQLFSYNNPSIGSAQPSLTPGAQTPASAVTPTSLPSNRHPSWAGSESDTSPTPSLPLYRRPRRVALPGSVVPVMTGQHPVPVLAPPNPYLPPINRLEGQYEVAPRGYEPTHVVPDQSLSGEVHVSSGDEYSGWLGGLVPTRTGMAALRAKTERDVAKVRELGFDIHIGTGREIGEGSFSQVFPGTYTAQIREFQSTRQGRRLTQVQPGQRFAAKYAQLATGYNAISYLCHIIEKAVMKTLSHPNIMAYKVVINIGQRVILRNLAGNQSPDHMGYRRVFLIMDFADHGHLLQFVDQDNKLTDQLTVRFTGELGSALGYMHANDVAHNDLHYKNILVFSAPGGQYSVKLIDFGLSISPAIYGQLGVNVPQSEFYEKVSGDIYQLRTVVNYMTSNCRNNPGNVGADLSQVESFANELYTLYEPLLDVLKRKRPIISNPIEHGPMSFHMYSE</sequence>
<dbReference type="EMBL" id="CAJPIZ010002814">
    <property type="protein sequence ID" value="CAG2105544.1"/>
    <property type="molecule type" value="Genomic_DNA"/>
</dbReference>
<feature type="domain" description="Protein kinase" evidence="2">
    <location>
        <begin position="42"/>
        <end position="355"/>
    </location>
</feature>
<reference evidence="3" key="1">
    <citation type="submission" date="2020-11" db="EMBL/GenBank/DDBJ databases">
        <authorList>
            <person name="Tran Van P."/>
        </authorList>
    </citation>
    <scope>NUCLEOTIDE SEQUENCE</scope>
</reference>
<organism evidence="3">
    <name type="scientific">Medioppia subpectinata</name>
    <dbReference type="NCBI Taxonomy" id="1979941"/>
    <lineage>
        <taxon>Eukaryota</taxon>
        <taxon>Metazoa</taxon>
        <taxon>Ecdysozoa</taxon>
        <taxon>Arthropoda</taxon>
        <taxon>Chelicerata</taxon>
        <taxon>Arachnida</taxon>
        <taxon>Acari</taxon>
        <taxon>Acariformes</taxon>
        <taxon>Sarcoptiformes</taxon>
        <taxon>Oribatida</taxon>
        <taxon>Brachypylina</taxon>
        <taxon>Oppioidea</taxon>
        <taxon>Oppiidae</taxon>
        <taxon>Medioppia</taxon>
    </lineage>
</organism>
<dbReference type="InterPro" id="IPR011009">
    <property type="entry name" value="Kinase-like_dom_sf"/>
</dbReference>
<dbReference type="InterPro" id="IPR000719">
    <property type="entry name" value="Prot_kinase_dom"/>
</dbReference>
<feature type="compositionally biased region" description="Polar residues" evidence="1">
    <location>
        <begin position="380"/>
        <end position="391"/>
    </location>
</feature>
<name>A0A7R9KLA5_9ACAR</name>
<feature type="compositionally biased region" description="Polar residues" evidence="1">
    <location>
        <begin position="1364"/>
        <end position="1377"/>
    </location>
</feature>
<dbReference type="GO" id="GO:0005524">
    <property type="term" value="F:ATP binding"/>
    <property type="evidence" value="ECO:0007669"/>
    <property type="project" value="InterPro"/>
</dbReference>
<evidence type="ECO:0000259" key="2">
    <source>
        <dbReference type="PROSITE" id="PS50011"/>
    </source>
</evidence>
<dbReference type="GO" id="GO:0005737">
    <property type="term" value="C:cytoplasm"/>
    <property type="evidence" value="ECO:0007669"/>
    <property type="project" value="TreeGrafter"/>
</dbReference>
<feature type="compositionally biased region" description="Polar residues" evidence="1">
    <location>
        <begin position="814"/>
        <end position="860"/>
    </location>
</feature>
<feature type="domain" description="Protein kinase" evidence="2">
    <location>
        <begin position="2018"/>
        <end position="2299"/>
    </location>
</feature>
<dbReference type="PANTHER" id="PTHR44167:SF18">
    <property type="entry name" value="PROTEIN KINASE DOMAIN-CONTAINING PROTEIN"/>
    <property type="match status" value="1"/>
</dbReference>
<evidence type="ECO:0000313" key="4">
    <source>
        <dbReference type="Proteomes" id="UP000759131"/>
    </source>
</evidence>
<evidence type="ECO:0000256" key="1">
    <source>
        <dbReference type="SAM" id="MobiDB-lite"/>
    </source>
</evidence>
<feature type="compositionally biased region" description="Polar residues" evidence="1">
    <location>
        <begin position="398"/>
        <end position="409"/>
    </location>
</feature>
<feature type="compositionally biased region" description="Polar residues" evidence="1">
    <location>
        <begin position="1331"/>
        <end position="1341"/>
    </location>
</feature>